<dbReference type="Pfam" id="PF02381">
    <property type="entry name" value="MraZ"/>
    <property type="match status" value="1"/>
</dbReference>
<dbReference type="Proteomes" id="UP000464954">
    <property type="component" value="Chromosome"/>
</dbReference>
<dbReference type="InterPro" id="IPR003444">
    <property type="entry name" value="MraZ"/>
</dbReference>
<gene>
    <name evidence="7" type="primary">mraZ</name>
    <name evidence="9" type="ORF">GT409_00395</name>
</gene>
<evidence type="ECO:0000256" key="1">
    <source>
        <dbReference type="ARBA" id="ARBA00013860"/>
    </source>
</evidence>
<evidence type="ECO:0000259" key="8">
    <source>
        <dbReference type="PROSITE" id="PS51740"/>
    </source>
</evidence>
<evidence type="ECO:0000256" key="5">
    <source>
        <dbReference type="ARBA" id="ARBA00023125"/>
    </source>
</evidence>
<comment type="subunit">
    <text evidence="7">Forms oligomers.</text>
</comment>
<evidence type="ECO:0000313" key="9">
    <source>
        <dbReference type="EMBL" id="QHI67968.1"/>
    </source>
</evidence>
<dbReference type="GO" id="GO:0009295">
    <property type="term" value="C:nucleoid"/>
    <property type="evidence" value="ECO:0007669"/>
    <property type="project" value="UniProtKB-SubCell"/>
</dbReference>
<dbReference type="RefSeq" id="WP_160626002.1">
    <property type="nucleotide sequence ID" value="NZ_CP047593.1"/>
</dbReference>
<dbReference type="Gene3D" id="3.40.1550.20">
    <property type="entry name" value="Transcriptional regulator MraZ domain"/>
    <property type="match status" value="1"/>
</dbReference>
<dbReference type="GO" id="GO:2000143">
    <property type="term" value="P:negative regulation of DNA-templated transcription initiation"/>
    <property type="evidence" value="ECO:0007669"/>
    <property type="project" value="TreeGrafter"/>
</dbReference>
<feature type="domain" description="SpoVT-AbrB" evidence="8">
    <location>
        <begin position="15"/>
        <end position="60"/>
    </location>
</feature>
<dbReference type="EMBL" id="CP047593">
    <property type="protein sequence ID" value="QHI67968.1"/>
    <property type="molecule type" value="Genomic_DNA"/>
</dbReference>
<dbReference type="PANTHER" id="PTHR34701">
    <property type="entry name" value="TRANSCRIPTIONAL REGULATOR MRAZ"/>
    <property type="match status" value="1"/>
</dbReference>
<evidence type="ECO:0000256" key="2">
    <source>
        <dbReference type="ARBA" id="ARBA00022490"/>
    </source>
</evidence>
<dbReference type="HAMAP" id="MF_01008">
    <property type="entry name" value="MraZ"/>
    <property type="match status" value="1"/>
</dbReference>
<dbReference type="InterPro" id="IPR007159">
    <property type="entry name" value="SpoVT-AbrB_dom"/>
</dbReference>
<keyword evidence="2 7" id="KW-0963">Cytoplasm</keyword>
<dbReference type="PROSITE" id="PS51740">
    <property type="entry name" value="SPOVT_ABRB"/>
    <property type="match status" value="2"/>
</dbReference>
<dbReference type="InterPro" id="IPR038619">
    <property type="entry name" value="MraZ_sf"/>
</dbReference>
<proteinExistence type="inferred from homology"/>
<keyword evidence="3" id="KW-0677">Repeat</keyword>
<dbReference type="KEGG" id="taer:GT409_00395"/>
<protein>
    <recommendedName>
        <fullName evidence="1 7">Transcriptional regulator MraZ</fullName>
    </recommendedName>
</protein>
<evidence type="ECO:0000313" key="10">
    <source>
        <dbReference type="Proteomes" id="UP000464954"/>
    </source>
</evidence>
<dbReference type="GO" id="GO:0005737">
    <property type="term" value="C:cytoplasm"/>
    <property type="evidence" value="ECO:0007669"/>
    <property type="project" value="UniProtKB-UniRule"/>
</dbReference>
<dbReference type="GO" id="GO:0000976">
    <property type="term" value="F:transcription cis-regulatory region binding"/>
    <property type="evidence" value="ECO:0007669"/>
    <property type="project" value="TreeGrafter"/>
</dbReference>
<dbReference type="PANTHER" id="PTHR34701:SF1">
    <property type="entry name" value="TRANSCRIPTIONAL REGULATOR MRAZ"/>
    <property type="match status" value="1"/>
</dbReference>
<reference evidence="9 10" key="1">
    <citation type="submission" date="2020-01" db="EMBL/GenBank/DDBJ databases">
        <title>Ponticoccus aerotolerans gen. nov., sp. nov., an anaerobic bacterium and proposal of Ponticoccusceae fam. nov., Ponticoccusles ord. nov. and Ponticoccuse classis nov. in the phylum Kiritimatiellaeota.</title>
        <authorList>
            <person name="Zhou L.Y."/>
            <person name="Du Z.J."/>
        </authorList>
    </citation>
    <scope>NUCLEOTIDE SEQUENCE [LARGE SCALE GENOMIC DNA]</scope>
    <source>
        <strain evidence="9 10">S-5007</strain>
    </source>
</reference>
<feature type="domain" description="SpoVT-AbrB" evidence="8">
    <location>
        <begin position="89"/>
        <end position="132"/>
    </location>
</feature>
<sequence length="152" mass="17208">MNTLESKTEELFVGSYHHSLDPKRRLIIPSTWRSLLGDSLRLFVFPHPDKQCLFLYTLQEMNRRLAQLRSADAVDENDHQAIRALTASADALAVDAQGRVRIKDELLAHAAVQNKVVLVGTLTRIELWSEEKFDLALPTDSPLAENTFFGSY</sequence>
<accession>A0A6P1M6Z7</accession>
<keyword evidence="6 7" id="KW-0804">Transcription</keyword>
<dbReference type="AlphaFoldDB" id="A0A6P1M6Z7"/>
<evidence type="ECO:0000256" key="6">
    <source>
        <dbReference type="ARBA" id="ARBA00023163"/>
    </source>
</evidence>
<dbReference type="CDD" id="cd16321">
    <property type="entry name" value="MraZ_C"/>
    <property type="match status" value="1"/>
</dbReference>
<organism evidence="9 10">
    <name type="scientific">Tichowtungia aerotolerans</name>
    <dbReference type="NCBI Taxonomy" id="2697043"/>
    <lineage>
        <taxon>Bacteria</taxon>
        <taxon>Pseudomonadati</taxon>
        <taxon>Kiritimatiellota</taxon>
        <taxon>Tichowtungiia</taxon>
        <taxon>Tichowtungiales</taxon>
        <taxon>Tichowtungiaceae</taxon>
        <taxon>Tichowtungia</taxon>
    </lineage>
</organism>
<keyword evidence="10" id="KW-1185">Reference proteome</keyword>
<dbReference type="InterPro" id="IPR035644">
    <property type="entry name" value="MraZ_C"/>
</dbReference>
<dbReference type="InterPro" id="IPR035642">
    <property type="entry name" value="MraZ_N"/>
</dbReference>
<comment type="similarity">
    <text evidence="7">Belongs to the MraZ family.</text>
</comment>
<dbReference type="SUPFAM" id="SSF89447">
    <property type="entry name" value="AbrB/MazE/MraZ-like"/>
    <property type="match status" value="1"/>
</dbReference>
<evidence type="ECO:0000256" key="7">
    <source>
        <dbReference type="HAMAP-Rule" id="MF_01008"/>
    </source>
</evidence>
<keyword evidence="5 7" id="KW-0238">DNA-binding</keyword>
<evidence type="ECO:0000256" key="4">
    <source>
        <dbReference type="ARBA" id="ARBA00023015"/>
    </source>
</evidence>
<comment type="subcellular location">
    <subcellularLocation>
        <location evidence="7">Cytoplasm</location>
        <location evidence="7">Nucleoid</location>
    </subcellularLocation>
</comment>
<dbReference type="InterPro" id="IPR037914">
    <property type="entry name" value="SpoVT-AbrB_sf"/>
</dbReference>
<keyword evidence="4 7" id="KW-0805">Transcription regulation</keyword>
<dbReference type="CDD" id="cd16320">
    <property type="entry name" value="MraZ_N"/>
    <property type="match status" value="1"/>
</dbReference>
<dbReference type="InterPro" id="IPR020603">
    <property type="entry name" value="MraZ_dom"/>
</dbReference>
<dbReference type="GO" id="GO:0003700">
    <property type="term" value="F:DNA-binding transcription factor activity"/>
    <property type="evidence" value="ECO:0007669"/>
    <property type="project" value="UniProtKB-UniRule"/>
</dbReference>
<name>A0A6P1M6Z7_9BACT</name>
<evidence type="ECO:0000256" key="3">
    <source>
        <dbReference type="ARBA" id="ARBA00022737"/>
    </source>
</evidence>